<organism evidence="2 3">
    <name type="scientific">Fusarium albosuccineum</name>
    <dbReference type="NCBI Taxonomy" id="1237068"/>
    <lineage>
        <taxon>Eukaryota</taxon>
        <taxon>Fungi</taxon>
        <taxon>Dikarya</taxon>
        <taxon>Ascomycota</taxon>
        <taxon>Pezizomycotina</taxon>
        <taxon>Sordariomycetes</taxon>
        <taxon>Hypocreomycetidae</taxon>
        <taxon>Hypocreales</taxon>
        <taxon>Nectriaceae</taxon>
        <taxon>Fusarium</taxon>
        <taxon>Fusarium decemcellulare species complex</taxon>
    </lineage>
</organism>
<comment type="caution">
    <text evidence="2">The sequence shown here is derived from an EMBL/GenBank/DDBJ whole genome shotgun (WGS) entry which is preliminary data.</text>
</comment>
<evidence type="ECO:0000256" key="1">
    <source>
        <dbReference type="ARBA" id="ARBA00022801"/>
    </source>
</evidence>
<dbReference type="Gene3D" id="3.40.50.1000">
    <property type="entry name" value="HAD superfamily/HAD-like"/>
    <property type="match status" value="1"/>
</dbReference>
<proteinExistence type="predicted"/>
<dbReference type="SUPFAM" id="SSF56784">
    <property type="entry name" value="HAD-like"/>
    <property type="match status" value="1"/>
</dbReference>
<dbReference type="Proteomes" id="UP000554235">
    <property type="component" value="Unassembled WGS sequence"/>
</dbReference>
<dbReference type="AlphaFoldDB" id="A0A8H4LHN2"/>
<dbReference type="PRINTS" id="PR00413">
    <property type="entry name" value="HADHALOGNASE"/>
</dbReference>
<dbReference type="Gene3D" id="1.10.150.240">
    <property type="entry name" value="Putative phosphatase, domain 2"/>
    <property type="match status" value="1"/>
</dbReference>
<dbReference type="PANTHER" id="PTHR43316">
    <property type="entry name" value="HYDROLASE, HALOACID DELAHOGENASE-RELATED"/>
    <property type="match status" value="1"/>
</dbReference>
<accession>A0A8H4LHN2</accession>
<dbReference type="InterPro" id="IPR006439">
    <property type="entry name" value="HAD-SF_hydro_IA"/>
</dbReference>
<dbReference type="EMBL" id="JAADYS010000500">
    <property type="protein sequence ID" value="KAF4469256.1"/>
    <property type="molecule type" value="Genomic_DNA"/>
</dbReference>
<dbReference type="GO" id="GO:0016791">
    <property type="term" value="F:phosphatase activity"/>
    <property type="evidence" value="ECO:0007669"/>
    <property type="project" value="UniProtKB-ARBA"/>
</dbReference>
<dbReference type="InterPro" id="IPR036412">
    <property type="entry name" value="HAD-like_sf"/>
</dbReference>
<evidence type="ECO:0000313" key="3">
    <source>
        <dbReference type="Proteomes" id="UP000554235"/>
    </source>
</evidence>
<dbReference type="InterPro" id="IPR023198">
    <property type="entry name" value="PGP-like_dom2"/>
</dbReference>
<protein>
    <submittedName>
        <fullName evidence="2">Haloacid dehalogenase</fullName>
    </submittedName>
</protein>
<name>A0A8H4LHN2_9HYPO</name>
<sequence length="232" mass="25415">MSAQTEPKWQPQAIVFDLLTGLLDSWSLWDTSTPSGSQEEGRRWRHRYLEITFGTGAYTPYEILVKQAASDVGLPSSAPEALLQNWENLKPWPEVASVLQTLKSQGYKLGVVTNCSKRLGHLATRQVEVQASVGAEEPFKFDATITAEESEFYKPVDRAYESILPVLGVEAKDVLFLAGSAGDVEGATNAGLRVVWHNKVGLGTKGKAVPLREGRTLDDALRGYLKTDVSHA</sequence>
<dbReference type="Pfam" id="PF13419">
    <property type="entry name" value="HAD_2"/>
    <property type="match status" value="1"/>
</dbReference>
<keyword evidence="1" id="KW-0378">Hydrolase</keyword>
<dbReference type="InterPro" id="IPR023214">
    <property type="entry name" value="HAD_sf"/>
</dbReference>
<reference evidence="2 3" key="1">
    <citation type="submission" date="2020-01" db="EMBL/GenBank/DDBJ databases">
        <title>Identification and distribution of gene clusters putatively required for synthesis of sphingolipid metabolism inhibitors in phylogenetically diverse species of the filamentous fungus Fusarium.</title>
        <authorList>
            <person name="Kim H.-S."/>
            <person name="Busman M."/>
            <person name="Brown D.W."/>
            <person name="Divon H."/>
            <person name="Uhlig S."/>
            <person name="Proctor R.H."/>
        </authorList>
    </citation>
    <scope>NUCLEOTIDE SEQUENCE [LARGE SCALE GENOMIC DNA]</scope>
    <source>
        <strain evidence="2 3">NRRL 20459</strain>
    </source>
</reference>
<dbReference type="InterPro" id="IPR041492">
    <property type="entry name" value="HAD_2"/>
</dbReference>
<keyword evidence="3" id="KW-1185">Reference proteome</keyword>
<dbReference type="OrthoDB" id="20198at2759"/>
<dbReference type="PANTHER" id="PTHR43316:SF3">
    <property type="entry name" value="HALOACID DEHALOGENASE, TYPE II (AFU_ORTHOLOGUE AFUA_2G07750)-RELATED"/>
    <property type="match status" value="1"/>
</dbReference>
<dbReference type="InterPro" id="IPR051540">
    <property type="entry name" value="S-2-haloacid_dehalogenase"/>
</dbReference>
<evidence type="ECO:0000313" key="2">
    <source>
        <dbReference type="EMBL" id="KAF4469256.1"/>
    </source>
</evidence>
<gene>
    <name evidence="2" type="ORF">FALBO_3836</name>
</gene>